<accession>A0A9Q1BRL4</accession>
<comment type="caution">
    <text evidence="2">The sequence shown here is derived from an EMBL/GenBank/DDBJ whole genome shotgun (WGS) entry which is preliminary data.</text>
</comment>
<proteinExistence type="predicted"/>
<evidence type="ECO:0000256" key="1">
    <source>
        <dbReference type="SAM" id="MobiDB-lite"/>
    </source>
</evidence>
<feature type="compositionally biased region" description="Acidic residues" evidence="1">
    <location>
        <begin position="181"/>
        <end position="191"/>
    </location>
</feature>
<feature type="compositionally biased region" description="Low complexity" evidence="1">
    <location>
        <begin position="165"/>
        <end position="175"/>
    </location>
</feature>
<keyword evidence="3" id="KW-1185">Reference proteome</keyword>
<feature type="compositionally biased region" description="Acidic residues" evidence="1">
    <location>
        <begin position="150"/>
        <end position="160"/>
    </location>
</feature>
<gene>
    <name evidence="2" type="ORF">HOLleu_28079</name>
</gene>
<dbReference type="Proteomes" id="UP001152320">
    <property type="component" value="Chromosome 13"/>
</dbReference>
<evidence type="ECO:0000313" key="2">
    <source>
        <dbReference type="EMBL" id="KAJ8031370.1"/>
    </source>
</evidence>
<sequence>MAAVADVFSWIKTCQNALDKFQVEYDVCFKVVTNFKEQRTSLMEEADFLMNERVKNISETVSTQPQDSLRGLRKELQEISNLFGEIVDFLDDVKNTSSGTVISFLKTLLGKYRRYQKQFKEYTERLHYMRERLDQLVTIKSRCQLHMREEEEEEEEEEEKGEMVEGGPAQPEAQPQPQPQEEGEGETDGEDVVTRKRVRPLNDLFRGTTSRESTSSSLGTNPGRANESGSRRRRRLFVAASTAGSSARRPTRRQSPLLRLTPSPCPTPPPSPSLLVPFTPSPLPPMRMASDEAQILISSSSDEERESDAVLERDPFAINNSAGLAAIEDVPSTSGNQTVVPLERNAMELRRKLVENGFSVSNFPLNFMAGNVLCSMACGRLIIR</sequence>
<evidence type="ECO:0000313" key="3">
    <source>
        <dbReference type="Proteomes" id="UP001152320"/>
    </source>
</evidence>
<protein>
    <submittedName>
        <fullName evidence="2">Uncharacterized protein</fullName>
    </submittedName>
</protein>
<feature type="region of interest" description="Disordered" evidence="1">
    <location>
        <begin position="147"/>
        <end position="271"/>
    </location>
</feature>
<dbReference type="EMBL" id="JAIZAY010000013">
    <property type="protein sequence ID" value="KAJ8031370.1"/>
    <property type="molecule type" value="Genomic_DNA"/>
</dbReference>
<name>A0A9Q1BRL4_HOLLE</name>
<dbReference type="AlphaFoldDB" id="A0A9Q1BRL4"/>
<organism evidence="2 3">
    <name type="scientific">Holothuria leucospilota</name>
    <name type="common">Black long sea cucumber</name>
    <name type="synonym">Mertensiothuria leucospilota</name>
    <dbReference type="NCBI Taxonomy" id="206669"/>
    <lineage>
        <taxon>Eukaryota</taxon>
        <taxon>Metazoa</taxon>
        <taxon>Echinodermata</taxon>
        <taxon>Eleutherozoa</taxon>
        <taxon>Echinozoa</taxon>
        <taxon>Holothuroidea</taxon>
        <taxon>Aspidochirotacea</taxon>
        <taxon>Aspidochirotida</taxon>
        <taxon>Holothuriidae</taxon>
        <taxon>Holothuria</taxon>
    </lineage>
</organism>
<feature type="compositionally biased region" description="Low complexity" evidence="1">
    <location>
        <begin position="206"/>
        <end position="220"/>
    </location>
</feature>
<reference evidence="2" key="1">
    <citation type="submission" date="2021-10" db="EMBL/GenBank/DDBJ databases">
        <title>Tropical sea cucumber genome reveals ecological adaptation and Cuvierian tubules defense mechanism.</title>
        <authorList>
            <person name="Chen T."/>
        </authorList>
    </citation>
    <scope>NUCLEOTIDE SEQUENCE</scope>
    <source>
        <strain evidence="2">Nanhai2018</strain>
        <tissue evidence="2">Muscle</tissue>
    </source>
</reference>